<dbReference type="InterPro" id="IPR045853">
    <property type="entry name" value="Pep_chain_release_fac_I_sf"/>
</dbReference>
<keyword evidence="2" id="KW-0809">Transit peptide</keyword>
<feature type="region of interest" description="Disordered" evidence="3">
    <location>
        <begin position="25"/>
        <end position="44"/>
    </location>
</feature>
<dbReference type="EMBL" id="CP023344">
    <property type="protein sequence ID" value="ATC62517.1"/>
    <property type="molecule type" value="Genomic_DNA"/>
</dbReference>
<dbReference type="KEGG" id="vbh:CMV30_00185"/>
<organism evidence="5 6">
    <name type="scientific">Nibricoccus aquaticus</name>
    <dbReference type="NCBI Taxonomy" id="2576891"/>
    <lineage>
        <taxon>Bacteria</taxon>
        <taxon>Pseudomonadati</taxon>
        <taxon>Verrucomicrobiota</taxon>
        <taxon>Opitutia</taxon>
        <taxon>Opitutales</taxon>
        <taxon>Opitutaceae</taxon>
        <taxon>Nibricoccus</taxon>
    </lineage>
</organism>
<dbReference type="InterPro" id="IPR000352">
    <property type="entry name" value="Pep_chain_release_fac_I"/>
</dbReference>
<keyword evidence="6" id="KW-1185">Reference proteome</keyword>
<evidence type="ECO:0000256" key="3">
    <source>
        <dbReference type="SAM" id="MobiDB-lite"/>
    </source>
</evidence>
<sequence>MELPTQIQDKLDALGVLPGDITERFVRGSGPGGQKINKTSSTVHLRHEPTGVEVRVQRERSQAANRELAWAELCEKLLERLKSAERERQQAMAKAKRKNRPKSRRQKAIQVAGKRQRAGVKGLRGKVSDE</sequence>
<name>A0A290Q2I6_9BACT</name>
<dbReference type="AlphaFoldDB" id="A0A290Q2I6"/>
<evidence type="ECO:0000313" key="6">
    <source>
        <dbReference type="Proteomes" id="UP000217265"/>
    </source>
</evidence>
<reference evidence="5 6" key="1">
    <citation type="submission" date="2017-09" db="EMBL/GenBank/DDBJ databases">
        <title>Complete genome sequence of Verrucomicrobial strain HZ-65, isolated from freshwater.</title>
        <authorList>
            <person name="Choi A."/>
        </authorList>
    </citation>
    <scope>NUCLEOTIDE SEQUENCE [LARGE SCALE GENOMIC DNA]</scope>
    <source>
        <strain evidence="5 6">HZ-65</strain>
    </source>
</reference>
<feature type="compositionally biased region" description="Basic residues" evidence="3">
    <location>
        <begin position="94"/>
        <end position="107"/>
    </location>
</feature>
<dbReference type="Gene3D" id="3.30.160.20">
    <property type="match status" value="1"/>
</dbReference>
<evidence type="ECO:0000259" key="4">
    <source>
        <dbReference type="Pfam" id="PF00472"/>
    </source>
</evidence>
<feature type="region of interest" description="Disordered" evidence="3">
    <location>
        <begin position="85"/>
        <end position="130"/>
    </location>
</feature>
<dbReference type="Proteomes" id="UP000217265">
    <property type="component" value="Chromosome"/>
</dbReference>
<gene>
    <name evidence="5" type="ORF">CMV30_00185</name>
</gene>
<evidence type="ECO:0000256" key="1">
    <source>
        <dbReference type="ARBA" id="ARBA00010835"/>
    </source>
</evidence>
<dbReference type="GO" id="GO:0003747">
    <property type="term" value="F:translation release factor activity"/>
    <property type="evidence" value="ECO:0007669"/>
    <property type="project" value="InterPro"/>
</dbReference>
<proteinExistence type="inferred from homology"/>
<dbReference type="InterPro" id="IPR052405">
    <property type="entry name" value="Mito_Transl_Release_Factor"/>
</dbReference>
<evidence type="ECO:0000256" key="2">
    <source>
        <dbReference type="ARBA" id="ARBA00022946"/>
    </source>
</evidence>
<comment type="similarity">
    <text evidence="1">Belongs to the prokaryotic/mitochondrial release factor family.</text>
</comment>
<dbReference type="OrthoDB" id="9815709at2"/>
<dbReference type="PANTHER" id="PTHR46203:SF1">
    <property type="entry name" value="MITOCHONDRIAL TRANSLATION RELEASE FACTOR IN RESCUE"/>
    <property type="match status" value="1"/>
</dbReference>
<protein>
    <submittedName>
        <fullName evidence="5">Peptide chain release factor-like protein</fullName>
    </submittedName>
</protein>
<dbReference type="SUPFAM" id="SSF75620">
    <property type="entry name" value="Release factor"/>
    <property type="match status" value="1"/>
</dbReference>
<accession>A0A290Q2I6</accession>
<dbReference type="Pfam" id="PF00472">
    <property type="entry name" value="RF-1"/>
    <property type="match status" value="1"/>
</dbReference>
<dbReference type="PANTHER" id="PTHR46203">
    <property type="entry name" value="PROBABLE PEPTIDE CHAIN RELEASE FACTOR C12ORF65"/>
    <property type="match status" value="1"/>
</dbReference>
<feature type="domain" description="Prokaryotic-type class I peptide chain release factors" evidence="4">
    <location>
        <begin position="17"/>
        <end position="123"/>
    </location>
</feature>
<evidence type="ECO:0000313" key="5">
    <source>
        <dbReference type="EMBL" id="ATC62517.1"/>
    </source>
</evidence>